<dbReference type="InterPro" id="IPR012337">
    <property type="entry name" value="RNaseH-like_sf"/>
</dbReference>
<dbReference type="CDD" id="cd16964">
    <property type="entry name" value="YqgF"/>
    <property type="match status" value="1"/>
</dbReference>
<evidence type="ECO:0000313" key="7">
    <source>
        <dbReference type="EMBL" id="OAQ38493.1"/>
    </source>
</evidence>
<dbReference type="GO" id="GO:0000967">
    <property type="term" value="P:rRNA 5'-end processing"/>
    <property type="evidence" value="ECO:0007669"/>
    <property type="project" value="UniProtKB-UniRule"/>
</dbReference>
<evidence type="ECO:0000256" key="4">
    <source>
        <dbReference type="ARBA" id="ARBA00022801"/>
    </source>
</evidence>
<organism evidence="7 8">
    <name type="scientific">Pedobacter psychrophilus</name>
    <dbReference type="NCBI Taxonomy" id="1826909"/>
    <lineage>
        <taxon>Bacteria</taxon>
        <taxon>Pseudomonadati</taxon>
        <taxon>Bacteroidota</taxon>
        <taxon>Sphingobacteriia</taxon>
        <taxon>Sphingobacteriales</taxon>
        <taxon>Sphingobacteriaceae</taxon>
        <taxon>Pedobacter</taxon>
    </lineage>
</organism>
<evidence type="ECO:0000256" key="3">
    <source>
        <dbReference type="ARBA" id="ARBA00022722"/>
    </source>
</evidence>
<evidence type="ECO:0000256" key="5">
    <source>
        <dbReference type="HAMAP-Rule" id="MF_00651"/>
    </source>
</evidence>
<dbReference type="AlphaFoldDB" id="A0A179DDE8"/>
<keyword evidence="8" id="KW-1185">Reference proteome</keyword>
<dbReference type="NCBIfam" id="TIGR00250">
    <property type="entry name" value="RNAse_H_YqgF"/>
    <property type="match status" value="1"/>
</dbReference>
<dbReference type="EC" id="3.1.-.-" evidence="5"/>
<dbReference type="EMBL" id="LWHJ01000030">
    <property type="protein sequence ID" value="OAQ38493.1"/>
    <property type="molecule type" value="Genomic_DNA"/>
</dbReference>
<dbReference type="STRING" id="1826909.A5893_13795"/>
<dbReference type="InterPro" id="IPR006641">
    <property type="entry name" value="YqgF/RNaseH-like_dom"/>
</dbReference>
<reference evidence="7 8" key="2">
    <citation type="submission" date="2016-06" db="EMBL/GenBank/DDBJ databases">
        <title>Pedobacter psychrophilus sp. nov., isolated from Antarctic fragmentary rock.</title>
        <authorList>
            <person name="Svec P."/>
        </authorList>
    </citation>
    <scope>NUCLEOTIDE SEQUENCE [LARGE SCALE GENOMIC DNA]</scope>
    <source>
        <strain evidence="7 8">CCM 8644</strain>
    </source>
</reference>
<sequence>MPRIMCFDYGNKRTGIAVTDPLQMFATGLETIHPKDIIDYVKKYLLTEQVELFVVGEPKQTDGSPSQTAQNVKGFITILKKNFPSIPIAMMDERYTTKLAAAAIAQSGMKKAAHKDKYLIDTVAATIILQSYMEKKSLGF</sequence>
<dbReference type="HAMAP" id="MF_00651">
    <property type="entry name" value="Nuclease_YqgF"/>
    <property type="match status" value="1"/>
</dbReference>
<dbReference type="GO" id="GO:0004518">
    <property type="term" value="F:nuclease activity"/>
    <property type="evidence" value="ECO:0007669"/>
    <property type="project" value="UniProtKB-KW"/>
</dbReference>
<dbReference type="InterPro" id="IPR005227">
    <property type="entry name" value="YqgF"/>
</dbReference>
<keyword evidence="4 5" id="KW-0378">Hydrolase</keyword>
<comment type="subcellular location">
    <subcellularLocation>
        <location evidence="5">Cytoplasm</location>
    </subcellularLocation>
</comment>
<reference evidence="7 8" key="1">
    <citation type="submission" date="2016-04" db="EMBL/GenBank/DDBJ databases">
        <authorList>
            <person name="Evans L.H."/>
            <person name="Alamgir A."/>
            <person name="Owens N."/>
            <person name="Weber N.D."/>
            <person name="Virtaneva K."/>
            <person name="Barbian K."/>
            <person name="Babar A."/>
            <person name="Rosenke K."/>
        </authorList>
    </citation>
    <scope>NUCLEOTIDE SEQUENCE [LARGE SCALE GENOMIC DNA]</scope>
    <source>
        <strain evidence="7 8">CCM 8644</strain>
    </source>
</reference>
<keyword evidence="2 5" id="KW-0690">Ribosome biogenesis</keyword>
<gene>
    <name evidence="7" type="ORF">A5893_13795</name>
</gene>
<accession>A0A179DDE8</accession>
<proteinExistence type="inferred from homology"/>
<evidence type="ECO:0000256" key="1">
    <source>
        <dbReference type="ARBA" id="ARBA00022490"/>
    </source>
</evidence>
<keyword evidence="3 5" id="KW-0540">Nuclease</keyword>
<evidence type="ECO:0000313" key="8">
    <source>
        <dbReference type="Proteomes" id="UP000078459"/>
    </source>
</evidence>
<comment type="similarity">
    <text evidence="5">Belongs to the YqgF HJR family.</text>
</comment>
<keyword evidence="1 5" id="KW-0963">Cytoplasm</keyword>
<dbReference type="PANTHER" id="PTHR33317:SF4">
    <property type="entry name" value="POLYNUCLEOTIDYL TRANSFERASE, RIBONUCLEASE H-LIKE SUPERFAMILY PROTEIN"/>
    <property type="match status" value="1"/>
</dbReference>
<dbReference type="GO" id="GO:0005829">
    <property type="term" value="C:cytosol"/>
    <property type="evidence" value="ECO:0007669"/>
    <property type="project" value="TreeGrafter"/>
</dbReference>
<dbReference type="Gene3D" id="3.30.420.140">
    <property type="entry name" value="YqgF/RNase H-like domain"/>
    <property type="match status" value="1"/>
</dbReference>
<dbReference type="OrthoDB" id="9796140at2"/>
<comment type="caution">
    <text evidence="7">The sequence shown here is derived from an EMBL/GenBank/DDBJ whole genome shotgun (WGS) entry which is preliminary data.</text>
</comment>
<name>A0A179DDE8_9SPHI</name>
<evidence type="ECO:0000256" key="2">
    <source>
        <dbReference type="ARBA" id="ARBA00022517"/>
    </source>
</evidence>
<comment type="function">
    <text evidence="5">Could be a nuclease involved in processing of the 5'-end of pre-16S rRNA.</text>
</comment>
<feature type="domain" description="YqgF/RNase H-like" evidence="6">
    <location>
        <begin position="2"/>
        <end position="100"/>
    </location>
</feature>
<dbReference type="SUPFAM" id="SSF53098">
    <property type="entry name" value="Ribonuclease H-like"/>
    <property type="match status" value="1"/>
</dbReference>
<dbReference type="Proteomes" id="UP000078459">
    <property type="component" value="Unassembled WGS sequence"/>
</dbReference>
<dbReference type="GO" id="GO:0016788">
    <property type="term" value="F:hydrolase activity, acting on ester bonds"/>
    <property type="evidence" value="ECO:0007669"/>
    <property type="project" value="UniProtKB-UniRule"/>
</dbReference>
<dbReference type="SMART" id="SM00732">
    <property type="entry name" value="YqgFc"/>
    <property type="match status" value="1"/>
</dbReference>
<dbReference type="PANTHER" id="PTHR33317">
    <property type="entry name" value="POLYNUCLEOTIDYL TRANSFERASE, RIBONUCLEASE H-LIKE SUPERFAMILY PROTEIN"/>
    <property type="match status" value="1"/>
</dbReference>
<evidence type="ECO:0000259" key="6">
    <source>
        <dbReference type="SMART" id="SM00732"/>
    </source>
</evidence>
<dbReference type="InterPro" id="IPR037027">
    <property type="entry name" value="YqgF/RNaseH-like_dom_sf"/>
</dbReference>
<protein>
    <recommendedName>
        <fullName evidence="5">Putative pre-16S rRNA nuclease</fullName>
        <ecNumber evidence="5">3.1.-.-</ecNumber>
    </recommendedName>
</protein>
<dbReference type="Pfam" id="PF03652">
    <property type="entry name" value="RuvX"/>
    <property type="match status" value="1"/>
</dbReference>
<dbReference type="RefSeq" id="WP_068823264.1">
    <property type="nucleotide sequence ID" value="NZ_LWHJ01000030.1"/>
</dbReference>